<dbReference type="Gene3D" id="3.40.350.10">
    <property type="entry name" value="Creatinase/prolidase N-terminal domain"/>
    <property type="match status" value="1"/>
</dbReference>
<name>A0A137NPW5_CONC2</name>
<keyword evidence="2" id="KW-0479">Metal-binding</keyword>
<evidence type="ECO:0000313" key="7">
    <source>
        <dbReference type="Proteomes" id="UP000070444"/>
    </source>
</evidence>
<dbReference type="SMART" id="SM01011">
    <property type="entry name" value="AMP_N"/>
    <property type="match status" value="1"/>
</dbReference>
<dbReference type="Proteomes" id="UP000070444">
    <property type="component" value="Unassembled WGS sequence"/>
</dbReference>
<evidence type="ECO:0000256" key="2">
    <source>
        <dbReference type="ARBA" id="ARBA00022723"/>
    </source>
</evidence>
<feature type="domain" description="Aminopeptidase P N-terminal" evidence="5">
    <location>
        <begin position="8"/>
        <end position="140"/>
    </location>
</feature>
<dbReference type="GO" id="GO:0070006">
    <property type="term" value="F:metalloaminopeptidase activity"/>
    <property type="evidence" value="ECO:0007669"/>
    <property type="project" value="InterPro"/>
</dbReference>
<dbReference type="PANTHER" id="PTHR43226">
    <property type="entry name" value="XAA-PRO AMINOPEPTIDASE 3"/>
    <property type="match status" value="1"/>
</dbReference>
<dbReference type="InterPro" id="IPR007865">
    <property type="entry name" value="Aminopep_P_N"/>
</dbReference>
<protein>
    <submittedName>
        <fullName evidence="6">Creatinase/prolidase N-terminal domain-containing protein</fullName>
    </submittedName>
</protein>
<comment type="cofactor">
    <cofactor evidence="1">
        <name>Mn(2+)</name>
        <dbReference type="ChEBI" id="CHEBI:29035"/>
    </cofactor>
</comment>
<keyword evidence="3" id="KW-0378">Hydrolase</keyword>
<evidence type="ECO:0000256" key="4">
    <source>
        <dbReference type="ARBA" id="ARBA00023211"/>
    </source>
</evidence>
<dbReference type="InterPro" id="IPR036005">
    <property type="entry name" value="Creatinase/aminopeptidase-like"/>
</dbReference>
<dbReference type="PANTHER" id="PTHR43226:SF1">
    <property type="entry name" value="XAA-PRO DIPEPTIDASE"/>
    <property type="match status" value="1"/>
</dbReference>
<evidence type="ECO:0000259" key="5">
    <source>
        <dbReference type="SMART" id="SM01011"/>
    </source>
</evidence>
<dbReference type="OrthoDB" id="10261878at2759"/>
<reference evidence="6 7" key="1">
    <citation type="journal article" date="2015" name="Genome Biol. Evol.">
        <title>Phylogenomic analyses indicate that early fungi evolved digesting cell walls of algal ancestors of land plants.</title>
        <authorList>
            <person name="Chang Y."/>
            <person name="Wang S."/>
            <person name="Sekimoto S."/>
            <person name="Aerts A.L."/>
            <person name="Choi C."/>
            <person name="Clum A."/>
            <person name="LaButti K.M."/>
            <person name="Lindquist E.A."/>
            <person name="Yee Ngan C."/>
            <person name="Ohm R.A."/>
            <person name="Salamov A.A."/>
            <person name="Grigoriev I.V."/>
            <person name="Spatafora J.W."/>
            <person name="Berbee M.L."/>
        </authorList>
    </citation>
    <scope>NUCLEOTIDE SEQUENCE [LARGE SCALE GENOMIC DNA]</scope>
    <source>
        <strain evidence="6 7">NRRL 28638</strain>
    </source>
</reference>
<evidence type="ECO:0000313" key="6">
    <source>
        <dbReference type="EMBL" id="KXN64786.1"/>
    </source>
</evidence>
<dbReference type="OMA" id="CCHASMY"/>
<evidence type="ECO:0000256" key="3">
    <source>
        <dbReference type="ARBA" id="ARBA00022801"/>
    </source>
</evidence>
<dbReference type="SUPFAM" id="SSF53092">
    <property type="entry name" value="Creatinase/prolidase N-terminal domain"/>
    <property type="match status" value="1"/>
</dbReference>
<dbReference type="Gene3D" id="3.90.230.10">
    <property type="entry name" value="Creatinase/methionine aminopeptidase superfamily"/>
    <property type="match status" value="1"/>
</dbReference>
<gene>
    <name evidence="6" type="ORF">CONCODRAFT_157090</name>
</gene>
<dbReference type="GO" id="GO:0030145">
    <property type="term" value="F:manganese ion binding"/>
    <property type="evidence" value="ECO:0007669"/>
    <property type="project" value="InterPro"/>
</dbReference>
<dbReference type="GO" id="GO:0006508">
    <property type="term" value="P:proteolysis"/>
    <property type="evidence" value="ECO:0007669"/>
    <property type="project" value="TreeGrafter"/>
</dbReference>
<dbReference type="InterPro" id="IPR052433">
    <property type="entry name" value="X-Pro_dipept-like"/>
</dbReference>
<dbReference type="InterPro" id="IPR029149">
    <property type="entry name" value="Creatin/AminoP/Spt16_N"/>
</dbReference>
<dbReference type="EMBL" id="KQ965176">
    <property type="protein sequence ID" value="KXN64786.1"/>
    <property type="molecule type" value="Genomic_DNA"/>
</dbReference>
<dbReference type="SUPFAM" id="SSF55920">
    <property type="entry name" value="Creatinase/aminopeptidase"/>
    <property type="match status" value="1"/>
</dbReference>
<accession>A0A137NPW5</accession>
<keyword evidence="7" id="KW-1185">Reference proteome</keyword>
<sequence length="274" mass="30872">MSILKNKYPAKEHTQKVLSHLPKTDNAIIYLKGDYTKCRHNTDCENTFRQESNFFYLTGVEKPGFQLVIEVATGKSTLFAPDVDEADIMWIGLPAPLSSVQEKYDVDQVLYASELDSFVEKLNPSTVHVFTEVIDAKAVEKYESKFERDNIKVALEEARMVKTEYEIELLLEANRIASEAHVELFKGTKANMNERELHALFAYTCHRQGSSGLGYNPIVGAGKNSAILHYGDNNSEIEKNGDLILVDAGCDYRFYASDITRCYPVGGKFTEDSK</sequence>
<dbReference type="AlphaFoldDB" id="A0A137NPW5"/>
<dbReference type="Pfam" id="PF05195">
    <property type="entry name" value="AMP_N"/>
    <property type="match status" value="1"/>
</dbReference>
<evidence type="ECO:0000256" key="1">
    <source>
        <dbReference type="ARBA" id="ARBA00001936"/>
    </source>
</evidence>
<dbReference type="InterPro" id="IPR000994">
    <property type="entry name" value="Pept_M24"/>
</dbReference>
<proteinExistence type="predicted"/>
<feature type="non-terminal residue" evidence="6">
    <location>
        <position position="274"/>
    </location>
</feature>
<dbReference type="Pfam" id="PF00557">
    <property type="entry name" value="Peptidase_M24"/>
    <property type="match status" value="1"/>
</dbReference>
<dbReference type="STRING" id="796925.A0A137NPW5"/>
<keyword evidence="4" id="KW-0464">Manganese</keyword>
<organism evidence="6 7">
    <name type="scientific">Conidiobolus coronatus (strain ATCC 28846 / CBS 209.66 / NRRL 28638)</name>
    <name type="common">Delacroixia coronata</name>
    <dbReference type="NCBI Taxonomy" id="796925"/>
    <lineage>
        <taxon>Eukaryota</taxon>
        <taxon>Fungi</taxon>
        <taxon>Fungi incertae sedis</taxon>
        <taxon>Zoopagomycota</taxon>
        <taxon>Entomophthoromycotina</taxon>
        <taxon>Entomophthoromycetes</taxon>
        <taxon>Entomophthorales</taxon>
        <taxon>Ancylistaceae</taxon>
        <taxon>Conidiobolus</taxon>
    </lineage>
</organism>